<evidence type="ECO:0000259" key="17">
    <source>
        <dbReference type="Pfam" id="PF22461"/>
    </source>
</evidence>
<dbReference type="Gene3D" id="3.10.560.10">
    <property type="entry name" value="Outer membrane lipoprotein wza domain like"/>
    <property type="match status" value="2"/>
</dbReference>
<feature type="domain" description="SLBB" evidence="17">
    <location>
        <begin position="255"/>
        <end position="355"/>
    </location>
</feature>
<feature type="chain" id="PRO_5009828478" evidence="15">
    <location>
        <begin position="20"/>
        <end position="387"/>
    </location>
</feature>
<dbReference type="PATRIC" id="fig|750.21.peg.1378"/>
<name>A0A1A7PAF1_9PAST</name>
<proteinExistence type="inferred from homology"/>
<keyword evidence="3" id="KW-0813">Transport</keyword>
<evidence type="ECO:0000256" key="8">
    <source>
        <dbReference type="ARBA" id="ARBA00023047"/>
    </source>
</evidence>
<evidence type="ECO:0000256" key="7">
    <source>
        <dbReference type="ARBA" id="ARBA00022729"/>
    </source>
</evidence>
<evidence type="ECO:0000313" key="18">
    <source>
        <dbReference type="EMBL" id="OBW99447.1"/>
    </source>
</evidence>
<keyword evidence="11" id="KW-0472">Membrane</keyword>
<keyword evidence="8" id="KW-0625">Polysaccharide transport</keyword>
<feature type="domain" description="Polysaccharide export protein N-terminal" evidence="16">
    <location>
        <begin position="76"/>
        <end position="166"/>
    </location>
</feature>
<evidence type="ECO:0000256" key="13">
    <source>
        <dbReference type="ARBA" id="ARBA00023237"/>
    </source>
</evidence>
<comment type="subcellular location">
    <subcellularLocation>
        <location evidence="1">Cell outer membrane</location>
        <topology evidence="1">Multi-pass membrane protein</topology>
    </subcellularLocation>
</comment>
<dbReference type="InterPro" id="IPR003715">
    <property type="entry name" value="Poly_export_N"/>
</dbReference>
<dbReference type="GO" id="GO:0046930">
    <property type="term" value="C:pore complex"/>
    <property type="evidence" value="ECO:0007669"/>
    <property type="project" value="UniProtKB-KW"/>
</dbReference>
<evidence type="ECO:0000256" key="1">
    <source>
        <dbReference type="ARBA" id="ARBA00004571"/>
    </source>
</evidence>
<dbReference type="Proteomes" id="UP000092643">
    <property type="component" value="Unassembled WGS sequence"/>
</dbReference>
<keyword evidence="12" id="KW-0564">Palmitate</keyword>
<feature type="signal peptide" evidence="15">
    <location>
        <begin position="1"/>
        <end position="19"/>
    </location>
</feature>
<organism evidence="18 19">
    <name type="scientific">Gallibacterium anatis</name>
    <dbReference type="NCBI Taxonomy" id="750"/>
    <lineage>
        <taxon>Bacteria</taxon>
        <taxon>Pseudomonadati</taxon>
        <taxon>Pseudomonadota</taxon>
        <taxon>Gammaproteobacteria</taxon>
        <taxon>Pasteurellales</taxon>
        <taxon>Pasteurellaceae</taxon>
        <taxon>Gallibacterium</taxon>
    </lineage>
</organism>
<keyword evidence="7 15" id="KW-0732">Signal</keyword>
<dbReference type="AlphaFoldDB" id="A0A1A7PAF1"/>
<keyword evidence="6" id="KW-0812">Transmembrane</keyword>
<dbReference type="InterPro" id="IPR049712">
    <property type="entry name" value="Poly_export"/>
</dbReference>
<dbReference type="Pfam" id="PF02563">
    <property type="entry name" value="Poly_export"/>
    <property type="match status" value="1"/>
</dbReference>
<evidence type="ECO:0000256" key="11">
    <source>
        <dbReference type="ARBA" id="ARBA00023136"/>
    </source>
</evidence>
<dbReference type="PROSITE" id="PS51257">
    <property type="entry name" value="PROKAR_LIPOPROTEIN"/>
    <property type="match status" value="1"/>
</dbReference>
<keyword evidence="4" id="KW-1134">Transmembrane beta strand</keyword>
<comment type="caution">
    <text evidence="18">The sequence shown here is derived from an EMBL/GenBank/DDBJ whole genome shotgun (WGS) entry which is preliminary data.</text>
</comment>
<evidence type="ECO:0000256" key="4">
    <source>
        <dbReference type="ARBA" id="ARBA00022452"/>
    </source>
</evidence>
<dbReference type="Gene3D" id="3.30.1950.10">
    <property type="entry name" value="wza like domain"/>
    <property type="match status" value="1"/>
</dbReference>
<dbReference type="GO" id="GO:0015288">
    <property type="term" value="F:porin activity"/>
    <property type="evidence" value="ECO:0007669"/>
    <property type="project" value="UniProtKB-KW"/>
</dbReference>
<evidence type="ECO:0000256" key="6">
    <source>
        <dbReference type="ARBA" id="ARBA00022692"/>
    </source>
</evidence>
<evidence type="ECO:0000313" key="19">
    <source>
        <dbReference type="Proteomes" id="UP000092643"/>
    </source>
</evidence>
<evidence type="ECO:0000256" key="14">
    <source>
        <dbReference type="ARBA" id="ARBA00023288"/>
    </source>
</evidence>
<dbReference type="EMBL" id="JTJO01000021">
    <property type="protein sequence ID" value="OBW99447.1"/>
    <property type="molecule type" value="Genomic_DNA"/>
</dbReference>
<sequence length="387" mass="41814">MRKSLIAVSCCLLMSCAYLPNSGPSKGNVEVVNKRKSNVDFPAVQLIEVNNKVAESVFNQQQSQSFLQFSSSKAHYQGAVNAGDLLDITLWEAPPATLFGSVLNQAGVSSGQSTHLPEQVVNSNGRITIPFVGALKVAGKTPEQIQSEIVGRLQAIANQPQAVVRIVKNNSANVTVLTKSTTIRMPLTAYGERVLDAIAMAGGAGGDVQDVSVQLTRGNQVQTISLARLAAEPQQNIPLRSGDVITLLNNPLSFTAMGAVGSSREVRFAAHGLTLAEAIGRIGGLHDDRADPRGVFIFRYLPFEQLSLANQTEWQAKGYHRGMNVPTVYQVNLLEPQSMFWIQHFPIQDKDIVYVSNAPLAEYQKFIRMIFGATTPAVSAVNSVNNL</sequence>
<evidence type="ECO:0000256" key="2">
    <source>
        <dbReference type="ARBA" id="ARBA00009450"/>
    </source>
</evidence>
<evidence type="ECO:0000256" key="12">
    <source>
        <dbReference type="ARBA" id="ARBA00023139"/>
    </source>
</evidence>
<dbReference type="GO" id="GO:0015159">
    <property type="term" value="F:polysaccharide transmembrane transporter activity"/>
    <property type="evidence" value="ECO:0007669"/>
    <property type="project" value="InterPro"/>
</dbReference>
<evidence type="ECO:0000256" key="3">
    <source>
        <dbReference type="ARBA" id="ARBA00022448"/>
    </source>
</evidence>
<dbReference type="GO" id="GO:0009279">
    <property type="term" value="C:cell outer membrane"/>
    <property type="evidence" value="ECO:0007669"/>
    <property type="project" value="UniProtKB-SubCell"/>
</dbReference>
<evidence type="ECO:0000256" key="5">
    <source>
        <dbReference type="ARBA" id="ARBA00022597"/>
    </source>
</evidence>
<gene>
    <name evidence="18" type="ORF">QV03_03110</name>
</gene>
<accession>A0A1A7PAF1</accession>
<evidence type="ECO:0000256" key="15">
    <source>
        <dbReference type="SAM" id="SignalP"/>
    </source>
</evidence>
<dbReference type="GO" id="GO:0006811">
    <property type="term" value="P:monoatomic ion transport"/>
    <property type="evidence" value="ECO:0007669"/>
    <property type="project" value="UniProtKB-KW"/>
</dbReference>
<evidence type="ECO:0000259" key="16">
    <source>
        <dbReference type="Pfam" id="PF02563"/>
    </source>
</evidence>
<keyword evidence="10" id="KW-0626">Porin</keyword>
<dbReference type="PANTHER" id="PTHR33619:SF3">
    <property type="entry name" value="POLYSACCHARIDE EXPORT PROTEIN GFCE-RELATED"/>
    <property type="match status" value="1"/>
</dbReference>
<dbReference type="InterPro" id="IPR054765">
    <property type="entry name" value="SLBB_dom"/>
</dbReference>
<keyword evidence="9" id="KW-0406">Ion transport</keyword>
<protein>
    <submittedName>
        <fullName evidence="18">Sugar ABC transporter substrate-binding protein</fullName>
    </submittedName>
</protein>
<reference evidence="18 19" key="1">
    <citation type="submission" date="2014-11" db="EMBL/GenBank/DDBJ databases">
        <title>Pan-genome of Gallibacterium spp.</title>
        <authorList>
            <person name="Kudirkiene E."/>
            <person name="Bojesen A.M."/>
        </authorList>
    </citation>
    <scope>NUCLEOTIDE SEQUENCE [LARGE SCALE GENOMIC DNA]</scope>
    <source>
        <strain evidence="18 19">F 279</strain>
    </source>
</reference>
<keyword evidence="14" id="KW-0449">Lipoprotein</keyword>
<dbReference type="OrthoDB" id="9808948at2"/>
<comment type="similarity">
    <text evidence="2">Belongs to the BexD/CtrA/VexA family.</text>
</comment>
<dbReference type="PANTHER" id="PTHR33619">
    <property type="entry name" value="POLYSACCHARIDE EXPORT PROTEIN GFCE-RELATED"/>
    <property type="match status" value="1"/>
</dbReference>
<keyword evidence="13" id="KW-0998">Cell outer membrane</keyword>
<evidence type="ECO:0000256" key="9">
    <source>
        <dbReference type="ARBA" id="ARBA00023065"/>
    </source>
</evidence>
<evidence type="ECO:0000256" key="10">
    <source>
        <dbReference type="ARBA" id="ARBA00023114"/>
    </source>
</evidence>
<dbReference type="Pfam" id="PF22461">
    <property type="entry name" value="SLBB_2"/>
    <property type="match status" value="1"/>
</dbReference>
<dbReference type="RefSeq" id="WP_065231994.1">
    <property type="nucleotide sequence ID" value="NZ_JTJN01000033.1"/>
</dbReference>
<keyword evidence="5" id="KW-0762">Sugar transport</keyword>